<evidence type="ECO:0000259" key="3">
    <source>
        <dbReference type="Pfam" id="PF00534"/>
    </source>
</evidence>
<evidence type="ECO:0000256" key="1">
    <source>
        <dbReference type="ARBA" id="ARBA00022676"/>
    </source>
</evidence>
<dbReference type="PANTHER" id="PTHR45947">
    <property type="entry name" value="SULFOQUINOVOSYL TRANSFERASE SQD2"/>
    <property type="match status" value="1"/>
</dbReference>
<feature type="domain" description="Glycosyltransferase subfamily 4-like N-terminal" evidence="4">
    <location>
        <begin position="14"/>
        <end position="169"/>
    </location>
</feature>
<protein>
    <submittedName>
        <fullName evidence="5">Glycosyltransferase</fullName>
        <ecNumber evidence="5">2.4.-.-</ecNumber>
    </submittedName>
</protein>
<keyword evidence="6" id="KW-1185">Reference proteome</keyword>
<dbReference type="EMBL" id="CP126980">
    <property type="protein sequence ID" value="WIM92885.1"/>
    <property type="molecule type" value="Genomic_DNA"/>
</dbReference>
<name>A0ABY8W7F8_9ACTN</name>
<dbReference type="InterPro" id="IPR028098">
    <property type="entry name" value="Glyco_trans_4-like_N"/>
</dbReference>
<dbReference type="Pfam" id="PF00534">
    <property type="entry name" value="Glycos_transf_1"/>
    <property type="match status" value="1"/>
</dbReference>
<sequence>MRVLHVISGLDAGGAEHQLRLLLPRLPVDGEVVTLSHPGAVARALRAGGTRVHEVGMTSNRDVTVVPRLVRLIRGGGFDLVHTHLYRACVYGRVAARLAGVPAVATEHSLGDGVLEGRRTSAGVRALYLATERLGRMTIAVSAVVAARLAAWGVPARRITVIPNGIDPAEFRFDPHLRRTTRRRLGIRPDTPVIGAVGRLVPGKRFDLLIPALARAPGATLLLVGAGPAGTALEKLAARYGVADRFVVTGEVAEPHQLYCAMDLFASPSPQETFGLAVIEALASGLPAIYACCPALDGVSPGDRWRRIAGPEALSGALAAGLAAVRERAGARLPVPDVVGHYDIARLAGSVADLYRRVVSPVPEGRSS</sequence>
<dbReference type="EC" id="2.4.-.-" evidence="5"/>
<dbReference type="GO" id="GO:0016757">
    <property type="term" value="F:glycosyltransferase activity"/>
    <property type="evidence" value="ECO:0007669"/>
    <property type="project" value="UniProtKB-KW"/>
</dbReference>
<dbReference type="Gene3D" id="3.40.50.2000">
    <property type="entry name" value="Glycogen Phosphorylase B"/>
    <property type="match status" value="2"/>
</dbReference>
<dbReference type="Proteomes" id="UP001240150">
    <property type="component" value="Chromosome"/>
</dbReference>
<evidence type="ECO:0000313" key="6">
    <source>
        <dbReference type="Proteomes" id="UP001240150"/>
    </source>
</evidence>
<reference evidence="5 6" key="1">
    <citation type="submission" date="2023-06" db="EMBL/GenBank/DDBJ databases">
        <authorList>
            <person name="Yushchuk O."/>
            <person name="Binda E."/>
            <person name="Ruckert-Reed C."/>
            <person name="Fedorenko V."/>
            <person name="Kalinowski J."/>
            <person name="Marinelli F."/>
        </authorList>
    </citation>
    <scope>NUCLEOTIDE SEQUENCE [LARGE SCALE GENOMIC DNA]</scope>
    <source>
        <strain evidence="5 6">NRRL 3884</strain>
    </source>
</reference>
<feature type="domain" description="Glycosyl transferase family 1" evidence="3">
    <location>
        <begin position="179"/>
        <end position="290"/>
    </location>
</feature>
<evidence type="ECO:0000313" key="5">
    <source>
        <dbReference type="EMBL" id="WIM92885.1"/>
    </source>
</evidence>
<dbReference type="Pfam" id="PF13439">
    <property type="entry name" value="Glyco_transf_4"/>
    <property type="match status" value="1"/>
</dbReference>
<dbReference type="RefSeq" id="WP_284914092.1">
    <property type="nucleotide sequence ID" value="NZ_CP126980.1"/>
</dbReference>
<dbReference type="PANTHER" id="PTHR45947:SF3">
    <property type="entry name" value="SULFOQUINOVOSYL TRANSFERASE SQD2"/>
    <property type="match status" value="1"/>
</dbReference>
<keyword evidence="2 5" id="KW-0808">Transferase</keyword>
<proteinExistence type="predicted"/>
<dbReference type="InterPro" id="IPR001296">
    <property type="entry name" value="Glyco_trans_1"/>
</dbReference>
<keyword evidence="1 5" id="KW-0328">Glycosyltransferase</keyword>
<gene>
    <name evidence="5" type="ORF">ACTOB_004843</name>
</gene>
<dbReference type="InterPro" id="IPR050194">
    <property type="entry name" value="Glycosyltransferase_grp1"/>
</dbReference>
<evidence type="ECO:0000256" key="2">
    <source>
        <dbReference type="ARBA" id="ARBA00022679"/>
    </source>
</evidence>
<evidence type="ECO:0000259" key="4">
    <source>
        <dbReference type="Pfam" id="PF13439"/>
    </source>
</evidence>
<accession>A0ABY8W7F8</accession>
<organism evidence="5 6">
    <name type="scientific">Actinoplanes oblitus</name>
    <dbReference type="NCBI Taxonomy" id="3040509"/>
    <lineage>
        <taxon>Bacteria</taxon>
        <taxon>Bacillati</taxon>
        <taxon>Actinomycetota</taxon>
        <taxon>Actinomycetes</taxon>
        <taxon>Micromonosporales</taxon>
        <taxon>Micromonosporaceae</taxon>
        <taxon>Actinoplanes</taxon>
    </lineage>
</organism>
<dbReference type="SUPFAM" id="SSF53756">
    <property type="entry name" value="UDP-Glycosyltransferase/glycogen phosphorylase"/>
    <property type="match status" value="1"/>
</dbReference>